<dbReference type="Gene3D" id="1.10.8.60">
    <property type="match status" value="1"/>
</dbReference>
<organism evidence="7 8">
    <name type="scientific">Bilophila wadsworthia (strain 3_1_6)</name>
    <dbReference type="NCBI Taxonomy" id="563192"/>
    <lineage>
        <taxon>Bacteria</taxon>
        <taxon>Pseudomonadati</taxon>
        <taxon>Thermodesulfobacteriota</taxon>
        <taxon>Desulfovibrionia</taxon>
        <taxon>Desulfovibrionales</taxon>
        <taxon>Desulfovibrionaceae</taxon>
        <taxon>Bilophila</taxon>
    </lineage>
</organism>
<comment type="caution">
    <text evidence="7">The sequence shown here is derived from an EMBL/GenBank/DDBJ whole genome shotgun (WGS) entry which is preliminary data.</text>
</comment>
<dbReference type="GO" id="GO:0043565">
    <property type="term" value="F:sequence-specific DNA binding"/>
    <property type="evidence" value="ECO:0007669"/>
    <property type="project" value="InterPro"/>
</dbReference>
<protein>
    <submittedName>
        <fullName evidence="7">Two-component system, NtrC family, response regulator AtoC</fullName>
    </submittedName>
</protein>
<dbReference type="HOGENOM" id="CLU_000445_0_7_7"/>
<dbReference type="RefSeq" id="WP_016360992.1">
    <property type="nucleotide sequence ID" value="NZ_KE150239.1"/>
</dbReference>
<keyword evidence="2" id="KW-0067">ATP-binding</keyword>
<evidence type="ECO:0000256" key="3">
    <source>
        <dbReference type="ARBA" id="ARBA00023015"/>
    </source>
</evidence>
<dbReference type="InterPro" id="IPR025944">
    <property type="entry name" value="Sigma_54_int_dom_CS"/>
</dbReference>
<dbReference type="GO" id="GO:0005524">
    <property type="term" value="F:ATP binding"/>
    <property type="evidence" value="ECO:0007669"/>
    <property type="project" value="UniProtKB-KW"/>
</dbReference>
<dbReference type="PANTHER" id="PTHR32071">
    <property type="entry name" value="TRANSCRIPTIONAL REGULATORY PROTEIN"/>
    <property type="match status" value="1"/>
</dbReference>
<dbReference type="PROSITE" id="PS50045">
    <property type="entry name" value="SIGMA54_INTERACT_4"/>
    <property type="match status" value="1"/>
</dbReference>
<evidence type="ECO:0000256" key="5">
    <source>
        <dbReference type="ARBA" id="ARBA00023163"/>
    </source>
</evidence>
<dbReference type="PROSITE" id="PS00676">
    <property type="entry name" value="SIGMA54_INTERACT_2"/>
    <property type="match status" value="1"/>
</dbReference>
<dbReference type="GeneID" id="78087281"/>
<accession>E5Y2X1</accession>
<evidence type="ECO:0000313" key="7">
    <source>
        <dbReference type="EMBL" id="EFV45644.2"/>
    </source>
</evidence>
<evidence type="ECO:0000256" key="4">
    <source>
        <dbReference type="ARBA" id="ARBA00023125"/>
    </source>
</evidence>
<keyword evidence="5" id="KW-0804">Transcription</keyword>
<keyword evidence="4" id="KW-0238">DNA-binding</keyword>
<dbReference type="FunFam" id="3.40.50.300:FF:000006">
    <property type="entry name" value="DNA-binding transcriptional regulator NtrC"/>
    <property type="match status" value="1"/>
</dbReference>
<dbReference type="PANTHER" id="PTHR32071:SF117">
    <property type="entry name" value="PTS-DEPENDENT DIHYDROXYACETONE KINASE OPERON REGULATORY PROTEIN-RELATED"/>
    <property type="match status" value="1"/>
</dbReference>
<dbReference type="STRING" id="563192.HMPREF0179_00532"/>
<dbReference type="InterPro" id="IPR002078">
    <property type="entry name" value="Sigma_54_int"/>
</dbReference>
<dbReference type="eggNOG" id="COG2204">
    <property type="taxonomic scope" value="Bacteria"/>
</dbReference>
<dbReference type="OrthoDB" id="9763792at2"/>
<dbReference type="InterPro" id="IPR058031">
    <property type="entry name" value="AAA_lid_NorR"/>
</dbReference>
<feature type="domain" description="Sigma-54 factor interaction" evidence="6">
    <location>
        <begin position="200"/>
        <end position="430"/>
    </location>
</feature>
<dbReference type="InterPro" id="IPR025662">
    <property type="entry name" value="Sigma_54_int_dom_ATP-bd_1"/>
</dbReference>
<reference evidence="7 8" key="2">
    <citation type="submission" date="2013-04" db="EMBL/GenBank/DDBJ databases">
        <title>The Genome Sequence of Bilophila wadsworthia 3_1_6.</title>
        <authorList>
            <consortium name="The Broad Institute Genomics Platform"/>
            <person name="Earl A."/>
            <person name="Ward D."/>
            <person name="Feldgarden M."/>
            <person name="Gevers D."/>
            <person name="Sibley C."/>
            <person name="Strauss J."/>
            <person name="Allen-Vercoe E."/>
            <person name="Walker B."/>
            <person name="Young S."/>
            <person name="Zeng Q."/>
            <person name="Gargeya S."/>
            <person name="Fitzgerald M."/>
            <person name="Haas B."/>
            <person name="Abouelleil A."/>
            <person name="Allen A.W."/>
            <person name="Alvarado L."/>
            <person name="Arachchi H.M."/>
            <person name="Berlin A.M."/>
            <person name="Chapman S.B."/>
            <person name="Gainer-Dewar J."/>
            <person name="Goldberg J."/>
            <person name="Griggs A."/>
            <person name="Gujja S."/>
            <person name="Hansen M."/>
            <person name="Howarth C."/>
            <person name="Imamovic A."/>
            <person name="Ireland A."/>
            <person name="Larimer J."/>
            <person name="McCowan C."/>
            <person name="Murphy C."/>
            <person name="Pearson M."/>
            <person name="Poon T.W."/>
            <person name="Priest M."/>
            <person name="Roberts A."/>
            <person name="Saif S."/>
            <person name="Shea T."/>
            <person name="Sisk P."/>
            <person name="Sykes S."/>
            <person name="Wortman J."/>
            <person name="Nusbaum C."/>
            <person name="Birren B."/>
        </authorList>
    </citation>
    <scope>NUCLEOTIDE SEQUENCE [LARGE SCALE GENOMIC DNA]</scope>
    <source>
        <strain evidence="7 8">3_1_6</strain>
    </source>
</reference>
<name>E5Y2X1_BILW3</name>
<evidence type="ECO:0000256" key="1">
    <source>
        <dbReference type="ARBA" id="ARBA00022741"/>
    </source>
</evidence>
<dbReference type="CDD" id="cd00009">
    <property type="entry name" value="AAA"/>
    <property type="match status" value="1"/>
</dbReference>
<dbReference type="Pfam" id="PF02954">
    <property type="entry name" value="HTH_8"/>
    <property type="match status" value="1"/>
</dbReference>
<sequence length="594" mass="65722">MPDTYQDGVFFHKSTRILAMPDVRESLIAFYKLLKGTFPLEGMVMHHFLPSSQSLLELHFIHDGGIHFLGRFIPFSREQTMFLRAFSLTGGVNAIPNSQEVRTAESVNNDLREFIENRPRAHLVCCLKGAGAPLGLLRLIGTEVGCFTEEHERRLGLLAIPLSFALVKVLREEEVQRFFSAHGYDTPSQSPHEDDAPAELIGTSGGLRNVMETVRKLSGTDAPVLILGETGTGKELVANAIQARSQRVGKPFIKVNCGAIPETLMDSTLFGHEKGAFTGAHCAVGGKFELANGGTLFLDELGELSLQAQVRLLRTLQNHVVERVGSTTSIPVDVRIIAATNRDLHKMLREGTFREDLYHRLNVFTISVPPLRERLQDLLPLARHFIDKATRRLGLPPISGIEPDSAERLLQYDWPGNVRELENLVERAVILDYNSKLKLDRYLQPVLERAVPGRSAPEHGEALEGRVRELVRRCFAEWMEKGMLPEAECPVPSRSVREHRLDNAAGRGEARLSEKTGAASVGAASGFSEFRSEAALRSLDDVVREHIEAALDRTGGKIHGPGGAGELLGVHPDTLRKKMKKMGIVRPSGRREGR</sequence>
<dbReference type="Gene3D" id="3.40.50.300">
    <property type="entry name" value="P-loop containing nucleotide triphosphate hydrolases"/>
    <property type="match status" value="1"/>
</dbReference>
<evidence type="ECO:0000259" key="6">
    <source>
        <dbReference type="PROSITE" id="PS50045"/>
    </source>
</evidence>
<keyword evidence="1" id="KW-0547">Nucleotide-binding</keyword>
<gene>
    <name evidence="7" type="ORF">HMPREF0179_00532</name>
</gene>
<dbReference type="PROSITE" id="PS00675">
    <property type="entry name" value="SIGMA54_INTERACT_1"/>
    <property type="match status" value="1"/>
</dbReference>
<keyword evidence="8" id="KW-1185">Reference proteome</keyword>
<dbReference type="AlphaFoldDB" id="E5Y2X1"/>
<dbReference type="PROSITE" id="PS00688">
    <property type="entry name" value="SIGMA54_INTERACT_3"/>
    <property type="match status" value="1"/>
</dbReference>
<dbReference type="SUPFAM" id="SSF52540">
    <property type="entry name" value="P-loop containing nucleoside triphosphate hydrolases"/>
    <property type="match status" value="1"/>
</dbReference>
<proteinExistence type="predicted"/>
<dbReference type="Pfam" id="PF25601">
    <property type="entry name" value="AAA_lid_14"/>
    <property type="match status" value="1"/>
</dbReference>
<dbReference type="InterPro" id="IPR003593">
    <property type="entry name" value="AAA+_ATPase"/>
</dbReference>
<dbReference type="InterPro" id="IPR027417">
    <property type="entry name" value="P-loop_NTPase"/>
</dbReference>
<dbReference type="InterPro" id="IPR025943">
    <property type="entry name" value="Sigma_54_int_dom_ATP-bd_2"/>
</dbReference>
<evidence type="ECO:0000313" key="8">
    <source>
        <dbReference type="Proteomes" id="UP000006034"/>
    </source>
</evidence>
<keyword evidence="3" id="KW-0805">Transcription regulation</keyword>
<evidence type="ECO:0000256" key="2">
    <source>
        <dbReference type="ARBA" id="ARBA00022840"/>
    </source>
</evidence>
<dbReference type="Pfam" id="PF00158">
    <property type="entry name" value="Sigma54_activat"/>
    <property type="match status" value="1"/>
</dbReference>
<dbReference type="EMBL" id="ADCP02000002">
    <property type="protein sequence ID" value="EFV45644.2"/>
    <property type="molecule type" value="Genomic_DNA"/>
</dbReference>
<dbReference type="Gene3D" id="1.10.10.60">
    <property type="entry name" value="Homeodomain-like"/>
    <property type="match status" value="1"/>
</dbReference>
<dbReference type="InterPro" id="IPR009057">
    <property type="entry name" value="Homeodomain-like_sf"/>
</dbReference>
<dbReference type="Proteomes" id="UP000006034">
    <property type="component" value="Unassembled WGS sequence"/>
</dbReference>
<dbReference type="InterPro" id="IPR002197">
    <property type="entry name" value="HTH_Fis"/>
</dbReference>
<dbReference type="GO" id="GO:0006355">
    <property type="term" value="P:regulation of DNA-templated transcription"/>
    <property type="evidence" value="ECO:0007669"/>
    <property type="project" value="InterPro"/>
</dbReference>
<dbReference type="SUPFAM" id="SSF46689">
    <property type="entry name" value="Homeodomain-like"/>
    <property type="match status" value="1"/>
</dbReference>
<reference evidence="7 8" key="1">
    <citation type="submission" date="2010-10" db="EMBL/GenBank/DDBJ databases">
        <authorList>
            <consortium name="The Broad Institute Genome Sequencing Platform"/>
            <person name="Ward D."/>
            <person name="Earl A."/>
            <person name="Feldgarden M."/>
            <person name="Young S.K."/>
            <person name="Gargeya S."/>
            <person name="Zeng Q."/>
            <person name="Alvarado L."/>
            <person name="Berlin A."/>
            <person name="Bochicchio J."/>
            <person name="Chapman S.B."/>
            <person name="Chen Z."/>
            <person name="Freedman E."/>
            <person name="Gellesch M."/>
            <person name="Goldberg J."/>
            <person name="Griggs A."/>
            <person name="Gujja S."/>
            <person name="Heilman E."/>
            <person name="Heiman D."/>
            <person name="Howarth C."/>
            <person name="Mehta T."/>
            <person name="Neiman D."/>
            <person name="Pearson M."/>
            <person name="Roberts A."/>
            <person name="Saif S."/>
            <person name="Shea T."/>
            <person name="Shenoy N."/>
            <person name="Sisk P."/>
            <person name="Stolte C."/>
            <person name="Sykes S."/>
            <person name="White J."/>
            <person name="Yandava C."/>
            <person name="Allen-Vercoe E."/>
            <person name="Sibley C."/>
            <person name="Ambrose C.E."/>
            <person name="Strauss J."/>
            <person name="Daigneault M."/>
            <person name="Haas B."/>
            <person name="Nusbaum C."/>
            <person name="Birren B."/>
        </authorList>
    </citation>
    <scope>NUCLEOTIDE SEQUENCE [LARGE SCALE GENOMIC DNA]</scope>
    <source>
        <strain evidence="7 8">3_1_6</strain>
    </source>
</reference>
<dbReference type="SMART" id="SM00382">
    <property type="entry name" value="AAA"/>
    <property type="match status" value="1"/>
</dbReference>